<comment type="similarity">
    <text evidence="1">Belongs to the sulfotransferase 1 family.</text>
</comment>
<evidence type="ECO:0000259" key="3">
    <source>
        <dbReference type="Pfam" id="PF00685"/>
    </source>
</evidence>
<organism evidence="4">
    <name type="scientific">Triatoma infestans</name>
    <name type="common">Assassin bug</name>
    <dbReference type="NCBI Taxonomy" id="30076"/>
    <lineage>
        <taxon>Eukaryota</taxon>
        <taxon>Metazoa</taxon>
        <taxon>Ecdysozoa</taxon>
        <taxon>Arthropoda</taxon>
        <taxon>Hexapoda</taxon>
        <taxon>Insecta</taxon>
        <taxon>Pterygota</taxon>
        <taxon>Neoptera</taxon>
        <taxon>Paraneoptera</taxon>
        <taxon>Hemiptera</taxon>
        <taxon>Heteroptera</taxon>
        <taxon>Panheteroptera</taxon>
        <taxon>Cimicomorpha</taxon>
        <taxon>Reduviidae</taxon>
        <taxon>Triatominae</taxon>
        <taxon>Triatoma</taxon>
    </lineage>
</organism>
<evidence type="ECO:0000313" key="4">
    <source>
        <dbReference type="EMBL" id="JAC17027.1"/>
    </source>
</evidence>
<reference evidence="4" key="1">
    <citation type="journal article" date="2014" name="PLoS Negl. Trop. Dis.">
        <title>An updated insight into the Sialotranscriptome of Triatoma infestans: developmental stage and geographic variations.</title>
        <authorList>
            <person name="Schwarz A."/>
            <person name="Medrano-Mercado N."/>
            <person name="Schaub G.A."/>
            <person name="Struchiner C.J."/>
            <person name="Bargues M.D."/>
            <person name="Levy M.Z."/>
            <person name="Ribeiro J.M."/>
        </authorList>
    </citation>
    <scope>NUCLEOTIDE SEQUENCE</scope>
    <source>
        <strain evidence="4">Chile</strain>
        <tissue evidence="4">Salivary glands</tissue>
    </source>
</reference>
<evidence type="ECO:0000256" key="2">
    <source>
        <dbReference type="ARBA" id="ARBA00022679"/>
    </source>
</evidence>
<keyword evidence="2 4" id="KW-0808">Transferase</keyword>
<name>A0A023F718_TRIIF</name>
<dbReference type="EMBL" id="GBBI01001685">
    <property type="protein sequence ID" value="JAC17027.1"/>
    <property type="molecule type" value="mRNA"/>
</dbReference>
<dbReference type="AlphaFoldDB" id="A0A023F718"/>
<dbReference type="PANTHER" id="PTHR11783">
    <property type="entry name" value="SULFOTRANSFERASE SULT"/>
    <property type="match status" value="1"/>
</dbReference>
<proteinExistence type="evidence at transcript level"/>
<evidence type="ECO:0000256" key="1">
    <source>
        <dbReference type="ARBA" id="ARBA00005771"/>
    </source>
</evidence>
<dbReference type="Gene3D" id="3.40.50.300">
    <property type="entry name" value="P-loop containing nucleotide triphosphate hydrolases"/>
    <property type="match status" value="1"/>
</dbReference>
<protein>
    <submittedName>
        <fullName evidence="4">Putative sulfotransferase</fullName>
    </submittedName>
</protein>
<accession>A0A023F718</accession>
<dbReference type="InterPro" id="IPR000863">
    <property type="entry name" value="Sulfotransferase_dom"/>
</dbReference>
<dbReference type="GO" id="GO:0008146">
    <property type="term" value="F:sulfotransferase activity"/>
    <property type="evidence" value="ECO:0007669"/>
    <property type="project" value="InterPro"/>
</dbReference>
<dbReference type="Pfam" id="PF00685">
    <property type="entry name" value="Sulfotransfer_1"/>
    <property type="match status" value="1"/>
</dbReference>
<dbReference type="SUPFAM" id="SSF52540">
    <property type="entry name" value="P-loop containing nucleoside triphosphate hydrolases"/>
    <property type="match status" value="1"/>
</dbReference>
<sequence>MFPYEIKQVDGKLDEELKKYFKGKKSGFVQVGPEKRLYPVKYAEHAEKYYNFDVKNDHVWIITFPKSGTTLMQELVWMVNNNLDYEASSKTLLFDRCPYLELNSIWDDKFLKELAELNGNDTKILEQIKNMDSLVYETAKTMKRRHFKTHLPPSLLPPSLIETCKVIYVARNPFDVAVSYYHHCKHMKAFDFQGDFQNFWDLFEKNLVLSAPYWEHVKEGWANRYHPNFLFLFYEDLIRDLPGNIRKVAKFLNKQMTDDEVKKLADHLHIDNFRKNVTVTNLKSVNEITNPKAQHFIRRGKVGGNKEFDDVIKLKAEKWFKENLAKTDIKFPEF</sequence>
<feature type="domain" description="Sulfotransferase" evidence="3">
    <location>
        <begin position="57"/>
        <end position="327"/>
    </location>
</feature>
<dbReference type="InterPro" id="IPR027417">
    <property type="entry name" value="P-loop_NTPase"/>
</dbReference>